<feature type="compositionally biased region" description="Polar residues" evidence="1">
    <location>
        <begin position="189"/>
        <end position="201"/>
    </location>
</feature>
<feature type="region of interest" description="Disordered" evidence="1">
    <location>
        <begin position="936"/>
        <end position="1076"/>
    </location>
</feature>
<protein>
    <submittedName>
        <fullName evidence="2">Uncharacterized protein</fullName>
    </submittedName>
</protein>
<name>A0A4Y7QET2_9AGAM</name>
<organism evidence="2 3">
    <name type="scientific">Rickenella mellea</name>
    <dbReference type="NCBI Taxonomy" id="50990"/>
    <lineage>
        <taxon>Eukaryota</taxon>
        <taxon>Fungi</taxon>
        <taxon>Dikarya</taxon>
        <taxon>Basidiomycota</taxon>
        <taxon>Agaricomycotina</taxon>
        <taxon>Agaricomycetes</taxon>
        <taxon>Hymenochaetales</taxon>
        <taxon>Rickenellaceae</taxon>
        <taxon>Rickenella</taxon>
    </lineage>
</organism>
<feature type="compositionally biased region" description="Basic and acidic residues" evidence="1">
    <location>
        <begin position="856"/>
        <end position="870"/>
    </location>
</feature>
<feature type="compositionally biased region" description="Polar residues" evidence="1">
    <location>
        <begin position="1044"/>
        <end position="1055"/>
    </location>
</feature>
<feature type="compositionally biased region" description="Pro residues" evidence="1">
    <location>
        <begin position="693"/>
        <end position="709"/>
    </location>
</feature>
<feature type="region of interest" description="Disordered" evidence="1">
    <location>
        <begin position="433"/>
        <end position="460"/>
    </location>
</feature>
<dbReference type="AlphaFoldDB" id="A0A4Y7QET2"/>
<proteinExistence type="predicted"/>
<feature type="compositionally biased region" description="Polar residues" evidence="1">
    <location>
        <begin position="878"/>
        <end position="894"/>
    </location>
</feature>
<evidence type="ECO:0000256" key="1">
    <source>
        <dbReference type="SAM" id="MobiDB-lite"/>
    </source>
</evidence>
<feature type="compositionally biased region" description="Low complexity" evidence="1">
    <location>
        <begin position="594"/>
        <end position="603"/>
    </location>
</feature>
<keyword evidence="3" id="KW-1185">Reference proteome</keyword>
<dbReference type="EMBL" id="ML170162">
    <property type="protein sequence ID" value="TDL26177.1"/>
    <property type="molecule type" value="Genomic_DNA"/>
</dbReference>
<dbReference type="Proteomes" id="UP000294933">
    <property type="component" value="Unassembled WGS sequence"/>
</dbReference>
<sequence>MVRLDPQPVDMASSTSNVTQTSSDGAKGSSTFSSFTFQQIGRLPSLLGRLQSPGLEDRRSPTPFLSTEVIDGNDISGALAETEASRPSLLDRIVLPTAQEADVDMLDARITAREAASSSDGPGQHHSVFHEDDYIPLPSPSQFVESPANDEIYSHIRRSQSPEEIIVDVRTPAPRFGSTPSELLYPQGTPKNETPSRSPSITATQCDTAHSILSPIPRQPTSAFIDVKAIQSVASSFLNNAPTLDSWCFAAPLSDLFREVENQQAEWEEVRNSRNETREEELRRWAREWQERDKQDDTVATQITSPNHEHSNRSRLVNGRSSVSTTVTGLTEVIHDPSNNAANPIVGTSLSSLEAFALGEAPLPEPRSVMTSGSLNVDQRLRGEHNAMDTPSERLHNDALITHPAPTDSRTIQPALSPRSIPKLSSVNLSRIASRSAASPNPTATQHVQAAHNTPPSLPHPPIKLEKESSCLTGQTEPDLAMARQDIDLKVHSASPQPASDLKRKRDTVTPVKMEIDANDVFPPTPVADVSHPKKRHKGIEADSQIKHEDIEVELPAQTVLPPLPADSPIPKTALPPFPADSNVYSAGATNLTPPGSISSLPSSPRPLRDPQHSSSSRSTTHERTSIARNDLSHLPVHPGPATEEPTPTVSTRSVVHRPASAQRSKSPPPDHAEVRKIPTRIVRRRRSGDHWSPPPPPVPSRPPSPPRGRPSVWSASHYSPQQPRRVSPSPPAMSWPIPSPDCVMGPRSPSPYPTFRPRSPSPVHNDRYHEAAEPYIPSRTPPYVDDRRSWRPPAADVLRPSPHRRPRSVHTPSPKGIAHPLPNVKGPAIPTTADGPQLQRLSWERPSAAPPLVARRPEPPKLSWERSEVPHAPINKTRAQQFSSEKNDTSQPEMTHRVERHRHLQVSDPPHTIERDVDFQGEIGRPGYIHAEGSSLLSRLGANPTGAASSGASHPPENQRIQFHESNSSDGITASEFAPQKHFPENGAMPAKVSLVDRIDLSPERTVQPHIQQRNVSRGHTRQAPRSRQASAPYPSHRHGHTTETNRTSHSSPTLVDRLSKDTYHKPTSLEDRIS</sequence>
<dbReference type="VEuPathDB" id="FungiDB:BD410DRAFT_895595"/>
<feature type="compositionally biased region" description="Basic and acidic residues" evidence="1">
    <location>
        <begin position="1059"/>
        <end position="1076"/>
    </location>
</feature>
<gene>
    <name evidence="2" type="ORF">BD410DRAFT_895595</name>
</gene>
<feature type="region of interest" description="Disordered" evidence="1">
    <location>
        <begin position="172"/>
        <end position="201"/>
    </location>
</feature>
<feature type="region of interest" description="Disordered" evidence="1">
    <location>
        <begin position="586"/>
        <end position="914"/>
    </location>
</feature>
<feature type="region of interest" description="Disordered" evidence="1">
    <location>
        <begin position="519"/>
        <end position="541"/>
    </location>
</feature>
<feature type="region of interest" description="Disordered" evidence="1">
    <location>
        <begin position="1"/>
        <end position="31"/>
    </location>
</feature>
<feature type="compositionally biased region" description="Polar residues" evidence="1">
    <location>
        <begin position="960"/>
        <end position="973"/>
    </location>
</feature>
<feature type="region of interest" description="Disordered" evidence="1">
    <location>
        <begin position="49"/>
        <end position="69"/>
    </location>
</feature>
<evidence type="ECO:0000313" key="3">
    <source>
        <dbReference type="Proteomes" id="UP000294933"/>
    </source>
</evidence>
<feature type="compositionally biased region" description="Polar residues" evidence="1">
    <location>
        <begin position="433"/>
        <end position="455"/>
    </location>
</feature>
<reference evidence="2 3" key="1">
    <citation type="submission" date="2018-06" db="EMBL/GenBank/DDBJ databases">
        <title>A transcriptomic atlas of mushroom development highlights an independent origin of complex multicellularity.</title>
        <authorList>
            <consortium name="DOE Joint Genome Institute"/>
            <person name="Krizsan K."/>
            <person name="Almasi E."/>
            <person name="Merenyi Z."/>
            <person name="Sahu N."/>
            <person name="Viragh M."/>
            <person name="Koszo T."/>
            <person name="Mondo S."/>
            <person name="Kiss B."/>
            <person name="Balint B."/>
            <person name="Kues U."/>
            <person name="Barry K."/>
            <person name="Hegedus J.C."/>
            <person name="Henrissat B."/>
            <person name="Johnson J."/>
            <person name="Lipzen A."/>
            <person name="Ohm R."/>
            <person name="Nagy I."/>
            <person name="Pangilinan J."/>
            <person name="Yan J."/>
            <person name="Xiong Y."/>
            <person name="Grigoriev I.V."/>
            <person name="Hibbett D.S."/>
            <person name="Nagy L.G."/>
        </authorList>
    </citation>
    <scope>NUCLEOTIDE SEQUENCE [LARGE SCALE GENOMIC DNA]</scope>
    <source>
        <strain evidence="2 3">SZMC22713</strain>
    </source>
</reference>
<feature type="compositionally biased region" description="Polar residues" evidence="1">
    <location>
        <begin position="12"/>
        <end position="24"/>
    </location>
</feature>
<accession>A0A4Y7QET2</accession>
<feature type="compositionally biased region" description="Pro residues" evidence="1">
    <location>
        <begin position="729"/>
        <end position="740"/>
    </location>
</feature>
<feature type="compositionally biased region" description="Basic residues" evidence="1">
    <location>
        <begin position="678"/>
        <end position="688"/>
    </location>
</feature>
<evidence type="ECO:0000313" key="2">
    <source>
        <dbReference type="EMBL" id="TDL26177.1"/>
    </source>
</evidence>